<accession>A0ABR3TXR4</accession>
<feature type="compositionally biased region" description="Pro residues" evidence="1">
    <location>
        <begin position="130"/>
        <end position="149"/>
    </location>
</feature>
<evidence type="ECO:0000313" key="4">
    <source>
        <dbReference type="Proteomes" id="UP001521184"/>
    </source>
</evidence>
<feature type="compositionally biased region" description="Low complexity" evidence="1">
    <location>
        <begin position="174"/>
        <end position="188"/>
    </location>
</feature>
<keyword evidence="2" id="KW-0812">Transmembrane</keyword>
<organism evidence="3 4">
    <name type="scientific">Diplodia intermedia</name>
    <dbReference type="NCBI Taxonomy" id="856260"/>
    <lineage>
        <taxon>Eukaryota</taxon>
        <taxon>Fungi</taxon>
        <taxon>Dikarya</taxon>
        <taxon>Ascomycota</taxon>
        <taxon>Pezizomycotina</taxon>
        <taxon>Dothideomycetes</taxon>
        <taxon>Dothideomycetes incertae sedis</taxon>
        <taxon>Botryosphaeriales</taxon>
        <taxon>Botryosphaeriaceae</taxon>
        <taxon>Diplodia</taxon>
    </lineage>
</organism>
<keyword evidence="2" id="KW-0472">Membrane</keyword>
<keyword evidence="4" id="KW-1185">Reference proteome</keyword>
<feature type="compositionally biased region" description="Pro residues" evidence="1">
    <location>
        <begin position="8"/>
        <end position="18"/>
    </location>
</feature>
<reference evidence="3 4" key="1">
    <citation type="journal article" date="2023" name="Plant Dis.">
        <title>First Report of Diplodia intermedia Causing Canker and Dieback Diseases on Apple Trees in Canada.</title>
        <authorList>
            <person name="Ellouze W."/>
            <person name="Ilyukhin E."/>
            <person name="Sulman M."/>
            <person name="Ali S."/>
        </authorList>
    </citation>
    <scope>NUCLEOTIDE SEQUENCE [LARGE SCALE GENOMIC DNA]</scope>
    <source>
        <strain evidence="3 4">M45-28</strain>
    </source>
</reference>
<keyword evidence="2" id="KW-1133">Transmembrane helix</keyword>
<protein>
    <submittedName>
        <fullName evidence="3">Uncharacterized protein</fullName>
    </submittedName>
</protein>
<gene>
    <name evidence="3" type="ORF">SLS58_002830</name>
</gene>
<evidence type="ECO:0000256" key="2">
    <source>
        <dbReference type="SAM" id="Phobius"/>
    </source>
</evidence>
<comment type="caution">
    <text evidence="3">The sequence shown here is derived from an EMBL/GenBank/DDBJ whole genome shotgun (WGS) entry which is preliminary data.</text>
</comment>
<dbReference type="EMBL" id="JAKEKT020000013">
    <property type="protein sequence ID" value="KAL1647060.1"/>
    <property type="molecule type" value="Genomic_DNA"/>
</dbReference>
<sequence length="298" mass="31792">MNGAGSNKPPPAAHPPGPSTQDNPTANTDPPRRRVMSSIPAFEGYHMRPDGSMPAFDFNRRLYLRLDPQRINDPGRLTPDDWFEQFNAGRRDPGNRRPPAHIPSRRPAVAAYADPDLPRRRDKSYHYHCPSPPPSPPRPTPPPPPPPPRSGERHETGDRSGCNDGQDDKTSTPGAGNTNGNTNTNGTADRNSNTRARRRRPPIAVIIRFLAAVLLDLLSSFAIACVVLKLVCGLVVGLLGGGFWNRGDVVGAMWQVVGIAWDCARNGRGGGVLFGATGRVVGGFVGGGLGGGVADVMG</sequence>
<feature type="transmembrane region" description="Helical" evidence="2">
    <location>
        <begin position="205"/>
        <end position="238"/>
    </location>
</feature>
<feature type="region of interest" description="Disordered" evidence="1">
    <location>
        <begin position="70"/>
        <end position="196"/>
    </location>
</feature>
<proteinExistence type="predicted"/>
<dbReference type="Proteomes" id="UP001521184">
    <property type="component" value="Unassembled WGS sequence"/>
</dbReference>
<evidence type="ECO:0000313" key="3">
    <source>
        <dbReference type="EMBL" id="KAL1647060.1"/>
    </source>
</evidence>
<feature type="compositionally biased region" description="Polar residues" evidence="1">
    <location>
        <begin position="19"/>
        <end position="28"/>
    </location>
</feature>
<name>A0ABR3TXR4_9PEZI</name>
<feature type="region of interest" description="Disordered" evidence="1">
    <location>
        <begin position="1"/>
        <end position="55"/>
    </location>
</feature>
<evidence type="ECO:0000256" key="1">
    <source>
        <dbReference type="SAM" id="MobiDB-lite"/>
    </source>
</evidence>